<dbReference type="InterPro" id="IPR005956">
    <property type="entry name" value="4OHPhenylPyrv_dOase"/>
</dbReference>
<dbReference type="EMBL" id="SMKR01000057">
    <property type="protein sequence ID" value="TDD25264.1"/>
    <property type="molecule type" value="Genomic_DNA"/>
</dbReference>
<dbReference type="Proteomes" id="UP000295172">
    <property type="component" value="Unassembled WGS sequence"/>
</dbReference>
<feature type="domain" description="VOC" evidence="6">
    <location>
        <begin position="5"/>
        <end position="135"/>
    </location>
</feature>
<evidence type="ECO:0000256" key="4">
    <source>
        <dbReference type="ARBA" id="ARBA00023004"/>
    </source>
</evidence>
<dbReference type="Gene3D" id="3.10.180.10">
    <property type="entry name" value="2,3-Dihydroxybiphenyl 1,2-Dioxygenase, domain 1"/>
    <property type="match status" value="2"/>
</dbReference>
<dbReference type="InterPro" id="IPR041736">
    <property type="entry name" value="4OHPhenylPyrv_dOase_N"/>
</dbReference>
<proteinExistence type="inferred from homology"/>
<dbReference type="CDD" id="cd07250">
    <property type="entry name" value="HPPD_C_like"/>
    <property type="match status" value="1"/>
</dbReference>
<feature type="binding site" evidence="5">
    <location>
        <position position="166"/>
    </location>
    <ligand>
        <name>Fe cation</name>
        <dbReference type="ChEBI" id="CHEBI:24875"/>
    </ligand>
</feature>
<dbReference type="InterPro" id="IPR029068">
    <property type="entry name" value="Glyas_Bleomycin-R_OHBP_Dase"/>
</dbReference>
<evidence type="ECO:0000313" key="7">
    <source>
        <dbReference type="EMBL" id="TDD25264.1"/>
    </source>
</evidence>
<dbReference type="GO" id="GO:0046872">
    <property type="term" value="F:metal ion binding"/>
    <property type="evidence" value="ECO:0007669"/>
    <property type="project" value="UniProtKB-KW"/>
</dbReference>
<evidence type="ECO:0000256" key="3">
    <source>
        <dbReference type="ARBA" id="ARBA00022737"/>
    </source>
</evidence>
<keyword evidence="2 5" id="KW-0479">Metal-binding</keyword>
<protein>
    <submittedName>
        <fullName evidence="7">4-hydroxyphenylpyruvate dioxygenase</fullName>
        <ecNumber evidence="7">1.13.11.27</ecNumber>
    </submittedName>
</protein>
<keyword evidence="7" id="KW-0223">Dioxygenase</keyword>
<feature type="binding site" evidence="5">
    <location>
        <position position="246"/>
    </location>
    <ligand>
        <name>Fe cation</name>
        <dbReference type="ChEBI" id="CHEBI:24875"/>
    </ligand>
</feature>
<comment type="similarity">
    <text evidence="1">Belongs to the 4HPPD family.</text>
</comment>
<dbReference type="PIRSF" id="PIRSF009283">
    <property type="entry name" value="HPP_dOase"/>
    <property type="match status" value="1"/>
</dbReference>
<gene>
    <name evidence="7" type="primary">hppD</name>
    <name evidence="7" type="ORF">E1218_15270</name>
</gene>
<keyword evidence="4 5" id="KW-0408">Iron</keyword>
<dbReference type="EC" id="1.13.11.27" evidence="7"/>
<dbReference type="PANTHER" id="PTHR11959:SF1">
    <property type="entry name" value="4-HYDROXYPHENYLPYRUVATE DIOXYGENASE"/>
    <property type="match status" value="1"/>
</dbReference>
<keyword evidence="8" id="KW-1185">Reference proteome</keyword>
<dbReference type="InterPro" id="IPR037523">
    <property type="entry name" value="VOC_core"/>
</dbReference>
<dbReference type="SUPFAM" id="SSF54593">
    <property type="entry name" value="Glyoxalase/Bleomycin resistance protein/Dihydroxybiphenyl dioxygenase"/>
    <property type="match status" value="1"/>
</dbReference>
<keyword evidence="7" id="KW-0670">Pyruvate</keyword>
<organism evidence="7 8">
    <name type="scientific">Kribbella turkmenica</name>
    <dbReference type="NCBI Taxonomy" id="2530375"/>
    <lineage>
        <taxon>Bacteria</taxon>
        <taxon>Bacillati</taxon>
        <taxon>Actinomycetota</taxon>
        <taxon>Actinomycetes</taxon>
        <taxon>Propionibacteriales</taxon>
        <taxon>Kribbellaceae</taxon>
        <taxon>Kribbella</taxon>
    </lineage>
</organism>
<dbReference type="PANTHER" id="PTHR11959">
    <property type="entry name" value="4-HYDROXYPHENYLPYRUVATE DIOXYGENASE"/>
    <property type="match status" value="1"/>
</dbReference>
<dbReference type="OrthoDB" id="9780241at2"/>
<feature type="domain" description="VOC" evidence="6">
    <location>
        <begin position="163"/>
        <end position="314"/>
    </location>
</feature>
<keyword evidence="3" id="KW-0677">Repeat</keyword>
<keyword evidence="7" id="KW-0560">Oxidoreductase</keyword>
<dbReference type="InterPro" id="IPR041735">
    <property type="entry name" value="4OHPhenylPyrv_dOase_C"/>
</dbReference>
<evidence type="ECO:0000256" key="2">
    <source>
        <dbReference type="ARBA" id="ARBA00022723"/>
    </source>
</evidence>
<evidence type="ECO:0000256" key="5">
    <source>
        <dbReference type="PIRSR" id="PIRSR009283-1"/>
    </source>
</evidence>
<accession>A0A4R4X4P3</accession>
<sequence length="356" mass="38808">MEIYGIDHVELYVGDARQAAFYLGHAFGLQIHGQGGPETGLPDQRSLLLREDAVQLVLTSGLAADHPAAAYVQRHGDGVAIVGIEVGDATAAYGELVARGARGLQEPVRSEAGETTVVIAEVAGFGDVIHRLVERHGPRHEFLPGRIHITEPTCGPDEKLFSEIDHLAICVPSGELEPTAKFYEDVFGFPRIFEEYIEVAGQGMDSKVVQSPSKHVTFTLIEPDASRRPGQINDFLSWHAGAGVQHIALRTSDIVEAVGTLAGRGVNFLGTPSTYYDALPDRVGEVDTPIEDLRELGILVDRDHWGQLLQIFTESMHVRRTLFLEIIERRGAMTFGSGNIKALYEAKERELAGADL</sequence>
<dbReference type="Pfam" id="PF00903">
    <property type="entry name" value="Glyoxalase"/>
    <property type="match status" value="2"/>
</dbReference>
<comment type="cofactor">
    <cofactor evidence="5">
        <name>Fe cation</name>
        <dbReference type="ChEBI" id="CHEBI:24875"/>
    </cofactor>
    <text evidence="5">Binds 1 Fe cation per subunit.</text>
</comment>
<dbReference type="NCBIfam" id="TIGR01263">
    <property type="entry name" value="4HPPD"/>
    <property type="match status" value="1"/>
</dbReference>
<name>A0A4R4X4P3_9ACTN</name>
<dbReference type="CDD" id="cd08342">
    <property type="entry name" value="HPPD_N_like"/>
    <property type="match status" value="1"/>
</dbReference>
<dbReference type="GO" id="GO:0003868">
    <property type="term" value="F:4-hydroxyphenylpyruvate dioxygenase activity"/>
    <property type="evidence" value="ECO:0007669"/>
    <property type="project" value="UniProtKB-EC"/>
</dbReference>
<dbReference type="PROSITE" id="PS51819">
    <property type="entry name" value="VOC"/>
    <property type="match status" value="2"/>
</dbReference>
<dbReference type="InterPro" id="IPR004360">
    <property type="entry name" value="Glyas_Fos-R_dOase_dom"/>
</dbReference>
<dbReference type="GO" id="GO:0006572">
    <property type="term" value="P:L-tyrosine catabolic process"/>
    <property type="evidence" value="ECO:0007669"/>
    <property type="project" value="TreeGrafter"/>
</dbReference>
<dbReference type="AlphaFoldDB" id="A0A4R4X4P3"/>
<evidence type="ECO:0000256" key="1">
    <source>
        <dbReference type="ARBA" id="ARBA00005877"/>
    </source>
</evidence>
<evidence type="ECO:0000313" key="8">
    <source>
        <dbReference type="Proteomes" id="UP000295172"/>
    </source>
</evidence>
<comment type="caution">
    <text evidence="7">The sequence shown here is derived from an EMBL/GenBank/DDBJ whole genome shotgun (WGS) entry which is preliminary data.</text>
</comment>
<dbReference type="RefSeq" id="WP_132320548.1">
    <property type="nucleotide sequence ID" value="NZ_SMKR01000057.1"/>
</dbReference>
<reference evidence="7 8" key="1">
    <citation type="submission" date="2019-02" db="EMBL/GenBank/DDBJ databases">
        <title>Draft genome sequences of novel Actinobacteria.</title>
        <authorList>
            <person name="Sahin N."/>
            <person name="Ay H."/>
            <person name="Saygin H."/>
        </authorList>
    </citation>
    <scope>NUCLEOTIDE SEQUENCE [LARGE SCALE GENOMIC DNA]</scope>
    <source>
        <strain evidence="7 8">16K104</strain>
    </source>
</reference>
<feature type="binding site" evidence="5">
    <location>
        <position position="325"/>
    </location>
    <ligand>
        <name>Fe cation</name>
        <dbReference type="ChEBI" id="CHEBI:24875"/>
    </ligand>
</feature>
<evidence type="ECO:0000259" key="6">
    <source>
        <dbReference type="PROSITE" id="PS51819"/>
    </source>
</evidence>